<sequence length="106" mass="11770">MFLDHKTRADQPLDSRHLPRGSLRAVSNLRSLRPCIASAALLFLTSIGNPGTAFEKSELNGQAVATSRRCGRHGEFIPSFDGPRFRVDARYLLPYCRSWHTGDGVT</sequence>
<dbReference type="AlphaFoldDB" id="A0A0D0DBJ1"/>
<dbReference type="Proteomes" id="UP000054538">
    <property type="component" value="Unassembled WGS sequence"/>
</dbReference>
<dbReference type="EMBL" id="KN825099">
    <property type="protein sequence ID" value="KIK94537.1"/>
    <property type="molecule type" value="Genomic_DNA"/>
</dbReference>
<reference evidence="1 2" key="1">
    <citation type="submission" date="2014-04" db="EMBL/GenBank/DDBJ databases">
        <authorList>
            <consortium name="DOE Joint Genome Institute"/>
            <person name="Kuo A."/>
            <person name="Kohler A."/>
            <person name="Jargeat P."/>
            <person name="Nagy L.G."/>
            <person name="Floudas D."/>
            <person name="Copeland A."/>
            <person name="Barry K.W."/>
            <person name="Cichocki N."/>
            <person name="Veneault-Fourrey C."/>
            <person name="LaButti K."/>
            <person name="Lindquist E.A."/>
            <person name="Lipzen A."/>
            <person name="Lundell T."/>
            <person name="Morin E."/>
            <person name="Murat C."/>
            <person name="Sun H."/>
            <person name="Tunlid A."/>
            <person name="Henrissat B."/>
            <person name="Grigoriev I.V."/>
            <person name="Hibbett D.S."/>
            <person name="Martin F."/>
            <person name="Nordberg H.P."/>
            <person name="Cantor M.N."/>
            <person name="Hua S.X."/>
        </authorList>
    </citation>
    <scope>NUCLEOTIDE SEQUENCE [LARGE SCALE GENOMIC DNA]</scope>
    <source>
        <strain evidence="1 2">Ve08.2h10</strain>
    </source>
</reference>
<reference evidence="2" key="2">
    <citation type="submission" date="2015-01" db="EMBL/GenBank/DDBJ databases">
        <title>Evolutionary Origins and Diversification of the Mycorrhizal Mutualists.</title>
        <authorList>
            <consortium name="DOE Joint Genome Institute"/>
            <consortium name="Mycorrhizal Genomics Consortium"/>
            <person name="Kohler A."/>
            <person name="Kuo A."/>
            <person name="Nagy L.G."/>
            <person name="Floudas D."/>
            <person name="Copeland A."/>
            <person name="Barry K.W."/>
            <person name="Cichocki N."/>
            <person name="Veneault-Fourrey C."/>
            <person name="LaButti K."/>
            <person name="Lindquist E.A."/>
            <person name="Lipzen A."/>
            <person name="Lundell T."/>
            <person name="Morin E."/>
            <person name="Murat C."/>
            <person name="Riley R."/>
            <person name="Ohm R."/>
            <person name="Sun H."/>
            <person name="Tunlid A."/>
            <person name="Henrissat B."/>
            <person name="Grigoriev I.V."/>
            <person name="Hibbett D.S."/>
            <person name="Martin F."/>
        </authorList>
    </citation>
    <scope>NUCLEOTIDE SEQUENCE [LARGE SCALE GENOMIC DNA]</scope>
    <source>
        <strain evidence="2">Ve08.2h10</strain>
    </source>
</reference>
<accession>A0A0D0DBJ1</accession>
<proteinExistence type="predicted"/>
<organism evidence="1 2">
    <name type="scientific">Paxillus rubicundulus Ve08.2h10</name>
    <dbReference type="NCBI Taxonomy" id="930991"/>
    <lineage>
        <taxon>Eukaryota</taxon>
        <taxon>Fungi</taxon>
        <taxon>Dikarya</taxon>
        <taxon>Basidiomycota</taxon>
        <taxon>Agaricomycotina</taxon>
        <taxon>Agaricomycetes</taxon>
        <taxon>Agaricomycetidae</taxon>
        <taxon>Boletales</taxon>
        <taxon>Paxilineae</taxon>
        <taxon>Paxillaceae</taxon>
        <taxon>Paxillus</taxon>
    </lineage>
</organism>
<gene>
    <name evidence="1" type="ORF">PAXRUDRAFT_441928</name>
</gene>
<dbReference type="HOGENOM" id="CLU_2224065_0_0_1"/>
<protein>
    <submittedName>
        <fullName evidence="1">Unplaced genomic scaffold scaffold_277, whole genome shotgun sequence</fullName>
    </submittedName>
</protein>
<keyword evidence="2" id="KW-1185">Reference proteome</keyword>
<name>A0A0D0DBJ1_9AGAM</name>
<evidence type="ECO:0000313" key="1">
    <source>
        <dbReference type="EMBL" id="KIK94537.1"/>
    </source>
</evidence>
<evidence type="ECO:0000313" key="2">
    <source>
        <dbReference type="Proteomes" id="UP000054538"/>
    </source>
</evidence>
<dbReference type="InParanoid" id="A0A0D0DBJ1"/>